<evidence type="ECO:0000313" key="3">
    <source>
        <dbReference type="EMBL" id="CAG8452143.1"/>
    </source>
</evidence>
<dbReference type="EMBL" id="CAJVPI010000005">
    <property type="protein sequence ID" value="CAG8452143.1"/>
    <property type="molecule type" value="Genomic_DNA"/>
</dbReference>
<keyword evidence="4" id="KW-1185">Reference proteome</keyword>
<comment type="similarity">
    <text evidence="1">Belongs to the iron/ascorbate-dependent oxidoreductase family.</text>
</comment>
<dbReference type="AlphaFoldDB" id="A0A9N8YWB2"/>
<dbReference type="InterPro" id="IPR026992">
    <property type="entry name" value="DIOX_N"/>
</dbReference>
<comment type="caution">
    <text evidence="3">The sequence shown here is derived from an EMBL/GenBank/DDBJ whole genome shotgun (WGS) entry which is preliminary data.</text>
</comment>
<dbReference type="GO" id="GO:0016491">
    <property type="term" value="F:oxidoreductase activity"/>
    <property type="evidence" value="ECO:0007669"/>
    <property type="project" value="UniProtKB-KW"/>
</dbReference>
<dbReference type="Gene3D" id="2.60.120.330">
    <property type="entry name" value="B-lactam Antibiotic, Isopenicillin N Synthase, Chain"/>
    <property type="match status" value="1"/>
</dbReference>
<name>A0A9N8YWB2_9GLOM</name>
<evidence type="ECO:0000256" key="1">
    <source>
        <dbReference type="RuleBase" id="RU003682"/>
    </source>
</evidence>
<protein>
    <submittedName>
        <fullName evidence="3">7049_t:CDS:1</fullName>
    </submittedName>
</protein>
<dbReference type="InterPro" id="IPR027443">
    <property type="entry name" value="IPNS-like_sf"/>
</dbReference>
<accession>A0A9N8YWB2</accession>
<dbReference type="OrthoDB" id="406156at2759"/>
<dbReference type="Pfam" id="PF14226">
    <property type="entry name" value="DIOX_N"/>
    <property type="match status" value="1"/>
</dbReference>
<dbReference type="Pfam" id="PF03171">
    <property type="entry name" value="2OG-FeII_Oxy"/>
    <property type="match status" value="1"/>
</dbReference>
<dbReference type="InterPro" id="IPR044861">
    <property type="entry name" value="IPNS-like_FE2OG_OXY"/>
</dbReference>
<keyword evidence="1" id="KW-0408">Iron</keyword>
<dbReference type="GO" id="GO:0046872">
    <property type="term" value="F:metal ion binding"/>
    <property type="evidence" value="ECO:0007669"/>
    <property type="project" value="UniProtKB-KW"/>
</dbReference>
<evidence type="ECO:0000259" key="2">
    <source>
        <dbReference type="PROSITE" id="PS51471"/>
    </source>
</evidence>
<dbReference type="PANTHER" id="PTHR47990">
    <property type="entry name" value="2-OXOGLUTARATE (2OG) AND FE(II)-DEPENDENT OXYGENASE SUPERFAMILY PROTEIN-RELATED"/>
    <property type="match status" value="1"/>
</dbReference>
<organism evidence="3 4">
    <name type="scientific">Paraglomus brasilianum</name>
    <dbReference type="NCBI Taxonomy" id="144538"/>
    <lineage>
        <taxon>Eukaryota</taxon>
        <taxon>Fungi</taxon>
        <taxon>Fungi incertae sedis</taxon>
        <taxon>Mucoromycota</taxon>
        <taxon>Glomeromycotina</taxon>
        <taxon>Glomeromycetes</taxon>
        <taxon>Paraglomerales</taxon>
        <taxon>Paraglomeraceae</taxon>
        <taxon>Paraglomus</taxon>
    </lineage>
</organism>
<sequence length="317" mass="35701">MTSMHNIPIIDFSLFETEILTCAQQIKEACVSIGFFYLRHHGIDQSDIDNIFAVSQEYFSLPTETKLEHGIKRDNFGYSAIHQETLDTETQKTGDFKEAFNFGKFVGGDCSQELPATLAQQKDFLAKFSRVCHNLCLKILEAFAIALEIPETEGGKDWFTKRHLYELESGDILRVLHYPAVESINNDDIRAGSHSDYGSLTLLFQKDVGGLEVFSSDDQWISAPVIPECVLVNIGDLLESWSGGLFRSTKHRVVFRHDNLLLDRYSVAYFCHAADDVSLEPIPSKLVVGRVEVNSSDGHVLTAGQHLRNRLDASYKY</sequence>
<reference evidence="3" key="1">
    <citation type="submission" date="2021-06" db="EMBL/GenBank/DDBJ databases">
        <authorList>
            <person name="Kallberg Y."/>
            <person name="Tangrot J."/>
            <person name="Rosling A."/>
        </authorList>
    </citation>
    <scope>NUCLEOTIDE SEQUENCE</scope>
    <source>
        <strain evidence="3">BR232B</strain>
    </source>
</reference>
<evidence type="ECO:0000313" key="4">
    <source>
        <dbReference type="Proteomes" id="UP000789739"/>
    </source>
</evidence>
<dbReference type="PROSITE" id="PS51471">
    <property type="entry name" value="FE2OG_OXY"/>
    <property type="match status" value="1"/>
</dbReference>
<dbReference type="PRINTS" id="PR00682">
    <property type="entry name" value="IPNSYNTHASE"/>
</dbReference>
<feature type="domain" description="Fe2OG dioxygenase" evidence="2">
    <location>
        <begin position="169"/>
        <end position="273"/>
    </location>
</feature>
<gene>
    <name evidence="3" type="ORF">PBRASI_LOCUS96</name>
</gene>
<dbReference type="SUPFAM" id="SSF51197">
    <property type="entry name" value="Clavaminate synthase-like"/>
    <property type="match status" value="1"/>
</dbReference>
<dbReference type="InterPro" id="IPR050231">
    <property type="entry name" value="Iron_ascorbate_oxido_reductase"/>
</dbReference>
<keyword evidence="1" id="KW-0560">Oxidoreductase</keyword>
<keyword evidence="1" id="KW-0479">Metal-binding</keyword>
<dbReference type="InterPro" id="IPR005123">
    <property type="entry name" value="Oxoglu/Fe-dep_dioxygenase_dom"/>
</dbReference>
<dbReference type="Proteomes" id="UP000789739">
    <property type="component" value="Unassembled WGS sequence"/>
</dbReference>
<proteinExistence type="inferred from homology"/>